<gene>
    <name evidence="1" type="ORF">CCAND38_80110</name>
    <name evidence="2" type="ORF">CCAND93_400012</name>
</gene>
<protein>
    <submittedName>
        <fullName evidence="1">Uncharacterized protein</fullName>
    </submittedName>
</protein>
<name>A0A0B7IBX0_9FLAO</name>
<dbReference type="Proteomes" id="UP000038200">
    <property type="component" value="Unassembled WGS sequence"/>
</dbReference>
<accession>A0A0B7IBX0</accession>
<reference evidence="3 4" key="1">
    <citation type="submission" date="2015-01" db="EMBL/GenBank/DDBJ databases">
        <authorList>
            <person name="MANFREDI Pablo"/>
        </authorList>
    </citation>
    <scope>NUCLEOTIDE SEQUENCE [LARGE SCALE GENOMIC DNA]</scope>
    <source>
        <strain evidence="1 4">CcD38</strain>
        <strain evidence="2 3">CcD93</strain>
    </source>
</reference>
<dbReference type="STRING" id="1848903.CCAND38_80110"/>
<evidence type="ECO:0000313" key="4">
    <source>
        <dbReference type="Proteomes" id="UP000045051"/>
    </source>
</evidence>
<proteinExistence type="predicted"/>
<dbReference type="EMBL" id="CDOI01000195">
    <property type="protein sequence ID" value="CEN49441.1"/>
    <property type="molecule type" value="Genomic_DNA"/>
</dbReference>
<organism evidence="1 4">
    <name type="scientific">Capnocytophaga canis</name>
    <dbReference type="NCBI Taxonomy" id="1848903"/>
    <lineage>
        <taxon>Bacteria</taxon>
        <taxon>Pseudomonadati</taxon>
        <taxon>Bacteroidota</taxon>
        <taxon>Flavobacteriia</taxon>
        <taxon>Flavobacteriales</taxon>
        <taxon>Flavobacteriaceae</taxon>
        <taxon>Capnocytophaga</taxon>
    </lineage>
</organism>
<dbReference type="RefSeq" id="WP_156127630.1">
    <property type="nucleotide sequence ID" value="NZ_CDOL01000229.1"/>
</dbReference>
<sequence length="47" mass="5839">MNILRIERKNILDSIFKGKDILIFFRLRFVEKSQEQPRRKRLLPLRI</sequence>
<evidence type="ECO:0000313" key="2">
    <source>
        <dbReference type="EMBL" id="CEN53335.1"/>
    </source>
</evidence>
<evidence type="ECO:0000313" key="1">
    <source>
        <dbReference type="EMBL" id="CEN49441.1"/>
    </source>
</evidence>
<dbReference type="EMBL" id="CDOL01000229">
    <property type="protein sequence ID" value="CEN53335.1"/>
    <property type="molecule type" value="Genomic_DNA"/>
</dbReference>
<dbReference type="AlphaFoldDB" id="A0A0B7IBX0"/>
<keyword evidence="4" id="KW-1185">Reference proteome</keyword>
<dbReference type="GeneID" id="97265548"/>
<dbReference type="Proteomes" id="UP000045051">
    <property type="component" value="Unassembled WGS sequence"/>
</dbReference>
<evidence type="ECO:0000313" key="3">
    <source>
        <dbReference type="Proteomes" id="UP000038200"/>
    </source>
</evidence>